<dbReference type="Proteomes" id="UP000316609">
    <property type="component" value="Unassembled WGS sequence"/>
</dbReference>
<protein>
    <submittedName>
        <fullName evidence="3">PDZ domain-containing protein</fullName>
    </submittedName>
</protein>
<gene>
    <name evidence="3" type="ORF">E6K78_12230</name>
</gene>
<comment type="similarity">
    <text evidence="1">Belongs to the peptidase S1C family.</text>
</comment>
<evidence type="ECO:0000256" key="1">
    <source>
        <dbReference type="ARBA" id="ARBA00010541"/>
    </source>
</evidence>
<feature type="domain" description="PDZ" evidence="2">
    <location>
        <begin position="22"/>
        <end position="94"/>
    </location>
</feature>
<organism evidence="3 4">
    <name type="scientific">Eiseniibacteriota bacterium</name>
    <dbReference type="NCBI Taxonomy" id="2212470"/>
    <lineage>
        <taxon>Bacteria</taxon>
        <taxon>Candidatus Eiseniibacteriota</taxon>
    </lineage>
</organism>
<dbReference type="PROSITE" id="PS50106">
    <property type="entry name" value="PDZ"/>
    <property type="match status" value="2"/>
</dbReference>
<dbReference type="PANTHER" id="PTHR22939:SF129">
    <property type="entry name" value="SERINE PROTEASE HTRA2, MITOCHONDRIAL"/>
    <property type="match status" value="1"/>
</dbReference>
<dbReference type="Pfam" id="PF13180">
    <property type="entry name" value="PDZ_2"/>
    <property type="match status" value="2"/>
</dbReference>
<dbReference type="PANTHER" id="PTHR22939">
    <property type="entry name" value="SERINE PROTEASE FAMILY S1C HTRA-RELATED"/>
    <property type="match status" value="1"/>
</dbReference>
<dbReference type="EMBL" id="VBOY01000151">
    <property type="protein sequence ID" value="TMQ62034.1"/>
    <property type="molecule type" value="Genomic_DNA"/>
</dbReference>
<dbReference type="AlphaFoldDB" id="A0A538TEN7"/>
<dbReference type="Gene3D" id="2.30.42.10">
    <property type="match status" value="2"/>
</dbReference>
<name>A0A538TEN7_UNCEI</name>
<evidence type="ECO:0000259" key="2">
    <source>
        <dbReference type="PROSITE" id="PS50106"/>
    </source>
</evidence>
<sequence>MGKFGNGLGRGIGVALLALTALCPISRSDEAEAAGRGAWLGVTTRRLSDDWRERNGYWSVGVMVVQVAPGSSADQAGIGPGDVLVSIDDRSLRDPGDLTEAERGMEPGRAVGVVIARDGGRMIKIFNVEPDRLGETAGEGTESRADEVVPAPAAIGQEPGAAALEPVAKPQPKPAKAERGATTELGVRCETLNPDLAAALGAPEGRGVLVLEVKGGSPADRAGIRPGDVISQVGDQAVEDVGRLERDLAAARTPVSIKTLRRGTAQEVVAELEGHPAPERPGEPGGSVELGGEGWRDRLLIELRDDVRSLRAEVQKLREELANRGSVGRQP</sequence>
<feature type="domain" description="PDZ" evidence="2">
    <location>
        <begin position="176"/>
        <end position="241"/>
    </location>
</feature>
<evidence type="ECO:0000313" key="4">
    <source>
        <dbReference type="Proteomes" id="UP000316609"/>
    </source>
</evidence>
<dbReference type="InterPro" id="IPR001478">
    <property type="entry name" value="PDZ"/>
</dbReference>
<comment type="caution">
    <text evidence="3">The sequence shown here is derived from an EMBL/GenBank/DDBJ whole genome shotgun (WGS) entry which is preliminary data.</text>
</comment>
<evidence type="ECO:0000313" key="3">
    <source>
        <dbReference type="EMBL" id="TMQ62034.1"/>
    </source>
</evidence>
<reference evidence="3 4" key="1">
    <citation type="journal article" date="2019" name="Nat. Microbiol.">
        <title>Mediterranean grassland soil C-N compound turnover is dependent on rainfall and depth, and is mediated by genomically divergent microorganisms.</title>
        <authorList>
            <person name="Diamond S."/>
            <person name="Andeer P.F."/>
            <person name="Li Z."/>
            <person name="Crits-Christoph A."/>
            <person name="Burstein D."/>
            <person name="Anantharaman K."/>
            <person name="Lane K.R."/>
            <person name="Thomas B.C."/>
            <person name="Pan C."/>
            <person name="Northen T.R."/>
            <person name="Banfield J.F."/>
        </authorList>
    </citation>
    <scope>NUCLEOTIDE SEQUENCE [LARGE SCALE GENOMIC DNA]</scope>
    <source>
        <strain evidence="3">WS_8</strain>
    </source>
</reference>
<dbReference type="InterPro" id="IPR036034">
    <property type="entry name" value="PDZ_sf"/>
</dbReference>
<dbReference type="SMART" id="SM00228">
    <property type="entry name" value="PDZ"/>
    <property type="match status" value="2"/>
</dbReference>
<dbReference type="SUPFAM" id="SSF50156">
    <property type="entry name" value="PDZ domain-like"/>
    <property type="match status" value="2"/>
</dbReference>
<accession>A0A538TEN7</accession>
<proteinExistence type="inferred from homology"/>